<keyword evidence="3 5" id="KW-1133">Transmembrane helix</keyword>
<dbReference type="InterPro" id="IPR039542">
    <property type="entry name" value="Erv_N"/>
</dbReference>
<evidence type="ECO:0000256" key="2">
    <source>
        <dbReference type="ARBA" id="ARBA00022692"/>
    </source>
</evidence>
<sequence>MMTSTQKARWLPKDFVEVSQTGGLLTLVTYAIMLLVFMSELSSFLSPGYSTVMSLDKHGSDALQINFDVDVHDIECRNLKIVVFAQNNEEKISTFGEDFWLRSIDSSGKTFGMAIKPMTDAETDDSDHQKQMKELLAKDGKKELDADWSDSHDGFNHQSFDHVLQAHDFTFINFFAGWCGHCQQFAPEWDKMALTVNGDERVNVPAQLFNDRDGKPRQVRMIKMNCVDFQSICREKGIDAYPMLRLYKADGTFSIYDGKRGEVEIMRWIERTIKMKSYGWGSHHEAFEKGCNAKGRLQVPRVPGHLELTVGDGDQNLNTRMINVSHSIKHLSFSDPDDGRYHRKGWANLPNDDCPTAFFCAHADVTKHLSPLDGRNFLTQAFHQAYIHDLKVVSTVAGGKTSYQFKYTGRVSTLAEDKIPQAQFHYDIEPFSINVKRDEKRWYDFGTSLCAILGGAFVVMRLISRFTLGVVKTVDGKKGHRGASIAAGGLNYD</sequence>
<dbReference type="InterPro" id="IPR017937">
    <property type="entry name" value="Thioredoxin_CS"/>
</dbReference>
<dbReference type="InterPro" id="IPR012936">
    <property type="entry name" value="Erv_C"/>
</dbReference>
<keyword evidence="4 5" id="KW-0472">Membrane</keyword>
<dbReference type="OMA" id="IRTSGCI"/>
<protein>
    <recommendedName>
        <fullName evidence="6">Thioredoxin domain-containing protein</fullName>
    </recommendedName>
</protein>
<reference evidence="7" key="1">
    <citation type="submission" date="2021-02" db="EMBL/GenBank/DDBJ databases">
        <authorList>
            <person name="Dougan E. K."/>
            <person name="Rhodes N."/>
            <person name="Thang M."/>
            <person name="Chan C."/>
        </authorList>
    </citation>
    <scope>NUCLEOTIDE SEQUENCE</scope>
</reference>
<comment type="caution">
    <text evidence="7">The sequence shown here is derived from an EMBL/GenBank/DDBJ whole genome shotgun (WGS) entry which is preliminary data.</text>
</comment>
<dbReference type="InterPro" id="IPR045888">
    <property type="entry name" value="Erv"/>
</dbReference>
<accession>A0A813G0K1</accession>
<feature type="transmembrane region" description="Helical" evidence="5">
    <location>
        <begin position="21"/>
        <end position="38"/>
    </location>
</feature>
<dbReference type="AlphaFoldDB" id="A0A813G0K1"/>
<dbReference type="EMBL" id="CAJNNV010026596">
    <property type="protein sequence ID" value="CAE8618588.1"/>
    <property type="molecule type" value="Genomic_DNA"/>
</dbReference>
<dbReference type="Pfam" id="PF07970">
    <property type="entry name" value="COPIIcoated_ERV"/>
    <property type="match status" value="1"/>
</dbReference>
<dbReference type="PROSITE" id="PS00194">
    <property type="entry name" value="THIOREDOXIN_1"/>
    <property type="match status" value="1"/>
</dbReference>
<dbReference type="Proteomes" id="UP000654075">
    <property type="component" value="Unassembled WGS sequence"/>
</dbReference>
<evidence type="ECO:0000259" key="6">
    <source>
        <dbReference type="PROSITE" id="PS51352"/>
    </source>
</evidence>
<dbReference type="Pfam" id="PF13850">
    <property type="entry name" value="ERGIC_N"/>
    <property type="match status" value="1"/>
</dbReference>
<comment type="subcellular location">
    <subcellularLocation>
        <location evidence="1">Membrane</location>
    </subcellularLocation>
</comment>
<dbReference type="SUPFAM" id="SSF52833">
    <property type="entry name" value="Thioredoxin-like"/>
    <property type="match status" value="1"/>
</dbReference>
<evidence type="ECO:0000256" key="1">
    <source>
        <dbReference type="ARBA" id="ARBA00004370"/>
    </source>
</evidence>
<evidence type="ECO:0000313" key="8">
    <source>
        <dbReference type="Proteomes" id="UP000654075"/>
    </source>
</evidence>
<dbReference type="Gene3D" id="3.40.30.10">
    <property type="entry name" value="Glutaredoxin"/>
    <property type="match status" value="1"/>
</dbReference>
<feature type="domain" description="Thioredoxin" evidence="6">
    <location>
        <begin position="137"/>
        <end position="274"/>
    </location>
</feature>
<evidence type="ECO:0000256" key="5">
    <source>
        <dbReference type="SAM" id="Phobius"/>
    </source>
</evidence>
<gene>
    <name evidence="7" type="ORF">PGLA1383_LOCUS36201</name>
</gene>
<keyword evidence="8" id="KW-1185">Reference proteome</keyword>
<dbReference type="PANTHER" id="PTHR10984">
    <property type="entry name" value="ENDOPLASMIC RETICULUM-GOLGI INTERMEDIATE COMPARTMENT PROTEIN"/>
    <property type="match status" value="1"/>
</dbReference>
<evidence type="ECO:0000313" key="7">
    <source>
        <dbReference type="EMBL" id="CAE8618588.1"/>
    </source>
</evidence>
<dbReference type="Pfam" id="PF00085">
    <property type="entry name" value="Thioredoxin"/>
    <property type="match status" value="1"/>
</dbReference>
<dbReference type="InterPro" id="IPR013766">
    <property type="entry name" value="Thioredoxin_domain"/>
</dbReference>
<keyword evidence="2 5" id="KW-0812">Transmembrane</keyword>
<dbReference type="PROSITE" id="PS51352">
    <property type="entry name" value="THIOREDOXIN_2"/>
    <property type="match status" value="1"/>
</dbReference>
<evidence type="ECO:0000256" key="4">
    <source>
        <dbReference type="ARBA" id="ARBA00023136"/>
    </source>
</evidence>
<dbReference type="OrthoDB" id="72053at2759"/>
<organism evidence="7 8">
    <name type="scientific">Polarella glacialis</name>
    <name type="common">Dinoflagellate</name>
    <dbReference type="NCBI Taxonomy" id="89957"/>
    <lineage>
        <taxon>Eukaryota</taxon>
        <taxon>Sar</taxon>
        <taxon>Alveolata</taxon>
        <taxon>Dinophyceae</taxon>
        <taxon>Suessiales</taxon>
        <taxon>Suessiaceae</taxon>
        <taxon>Polarella</taxon>
    </lineage>
</organism>
<dbReference type="PANTHER" id="PTHR10984:SF37">
    <property type="entry name" value="PROTEIN DISULFIDE-ISOMERASE 5-3"/>
    <property type="match status" value="1"/>
</dbReference>
<evidence type="ECO:0000256" key="3">
    <source>
        <dbReference type="ARBA" id="ARBA00022989"/>
    </source>
</evidence>
<dbReference type="GO" id="GO:0005783">
    <property type="term" value="C:endoplasmic reticulum"/>
    <property type="evidence" value="ECO:0007669"/>
    <property type="project" value="TreeGrafter"/>
</dbReference>
<proteinExistence type="predicted"/>
<dbReference type="GO" id="GO:0030134">
    <property type="term" value="C:COPII-coated ER to Golgi transport vesicle"/>
    <property type="evidence" value="ECO:0007669"/>
    <property type="project" value="TreeGrafter"/>
</dbReference>
<dbReference type="CDD" id="cd02961">
    <property type="entry name" value="PDI_a_family"/>
    <property type="match status" value="1"/>
</dbReference>
<dbReference type="GO" id="GO:0016020">
    <property type="term" value="C:membrane"/>
    <property type="evidence" value="ECO:0007669"/>
    <property type="project" value="UniProtKB-SubCell"/>
</dbReference>
<name>A0A813G0K1_POLGL</name>
<dbReference type="InterPro" id="IPR036249">
    <property type="entry name" value="Thioredoxin-like_sf"/>
</dbReference>